<reference evidence="2" key="1">
    <citation type="submission" date="2020-05" db="EMBL/GenBank/DDBJ databases">
        <authorList>
            <person name="Chiriac C."/>
            <person name="Salcher M."/>
            <person name="Ghai R."/>
            <person name="Kavagutti S V."/>
        </authorList>
    </citation>
    <scope>NUCLEOTIDE SEQUENCE</scope>
</reference>
<sequence length="251" mass="26752">MAYVLCDVVDRVATITLNDPKRRNTISLAMNEEIVACIDDLESRDDVGAIVLTGTAPAFCAGADLDDLRTCSGADTLGQIYAGFLRIAHTTLPTIAAVNGAAVGAGMNMTLACDVIIAARSAKFDPRFLQIGIHPGGGHTWRLRRIADHQTVMALVLFGEQLDGENAARVGLAWRCVDDDALLDEATRMAARAAAAPPALVRRTKATIMSLAEVTSSEASVAHELDPQVWSMQQPAFQELLGKLQRNLGKG</sequence>
<evidence type="ECO:0000313" key="3">
    <source>
        <dbReference type="EMBL" id="CAB4832987.1"/>
    </source>
</evidence>
<dbReference type="CDD" id="cd06558">
    <property type="entry name" value="crotonase-like"/>
    <property type="match status" value="1"/>
</dbReference>
<dbReference type="EMBL" id="CAFBMH010000004">
    <property type="protein sequence ID" value="CAB4890384.1"/>
    <property type="molecule type" value="Genomic_DNA"/>
</dbReference>
<proteinExistence type="inferred from homology"/>
<comment type="similarity">
    <text evidence="1">Belongs to the enoyl-CoA hydratase/isomerase family.</text>
</comment>
<name>A0A6J6VIE8_9ZZZZ</name>
<organism evidence="2">
    <name type="scientific">freshwater metagenome</name>
    <dbReference type="NCBI Taxonomy" id="449393"/>
    <lineage>
        <taxon>unclassified sequences</taxon>
        <taxon>metagenomes</taxon>
        <taxon>ecological metagenomes</taxon>
    </lineage>
</organism>
<dbReference type="PANTHER" id="PTHR11941">
    <property type="entry name" value="ENOYL-COA HYDRATASE-RELATED"/>
    <property type="match status" value="1"/>
</dbReference>
<dbReference type="GO" id="GO:0006635">
    <property type="term" value="P:fatty acid beta-oxidation"/>
    <property type="evidence" value="ECO:0007669"/>
    <property type="project" value="TreeGrafter"/>
</dbReference>
<protein>
    <submittedName>
        <fullName evidence="2">Unannotated protein</fullName>
    </submittedName>
</protein>
<dbReference type="PROSITE" id="PS00166">
    <property type="entry name" value="ENOYL_COA_HYDRATASE"/>
    <property type="match status" value="1"/>
</dbReference>
<dbReference type="EMBL" id="CAEZYR010000180">
    <property type="protein sequence ID" value="CAB4770675.1"/>
    <property type="molecule type" value="Genomic_DNA"/>
</dbReference>
<dbReference type="Gene3D" id="3.90.226.10">
    <property type="entry name" value="2-enoyl-CoA Hydratase, Chain A, domain 1"/>
    <property type="match status" value="1"/>
</dbReference>
<dbReference type="EMBL" id="CAFABA010000071">
    <property type="protein sequence ID" value="CAB4832987.1"/>
    <property type="molecule type" value="Genomic_DNA"/>
</dbReference>
<evidence type="ECO:0000313" key="4">
    <source>
        <dbReference type="EMBL" id="CAB4890384.1"/>
    </source>
</evidence>
<dbReference type="GO" id="GO:0003824">
    <property type="term" value="F:catalytic activity"/>
    <property type="evidence" value="ECO:0007669"/>
    <property type="project" value="InterPro"/>
</dbReference>
<dbReference type="InterPro" id="IPR001753">
    <property type="entry name" value="Enoyl-CoA_hydra/iso"/>
</dbReference>
<dbReference type="AlphaFoldDB" id="A0A6J6VIE8"/>
<dbReference type="InterPro" id="IPR029045">
    <property type="entry name" value="ClpP/crotonase-like_dom_sf"/>
</dbReference>
<dbReference type="Pfam" id="PF00378">
    <property type="entry name" value="ECH_1"/>
    <property type="match status" value="1"/>
</dbReference>
<accession>A0A6J6VIE8</accession>
<dbReference type="InterPro" id="IPR018376">
    <property type="entry name" value="Enoyl-CoA_hyd/isom_CS"/>
</dbReference>
<evidence type="ECO:0000256" key="1">
    <source>
        <dbReference type="ARBA" id="ARBA00005254"/>
    </source>
</evidence>
<dbReference type="SUPFAM" id="SSF52096">
    <property type="entry name" value="ClpP/crotonase"/>
    <property type="match status" value="1"/>
</dbReference>
<dbReference type="PANTHER" id="PTHR11941:SF54">
    <property type="entry name" value="ENOYL-COA HYDRATASE, MITOCHONDRIAL"/>
    <property type="match status" value="1"/>
</dbReference>
<evidence type="ECO:0000313" key="2">
    <source>
        <dbReference type="EMBL" id="CAB4770675.1"/>
    </source>
</evidence>
<gene>
    <name evidence="2" type="ORF">UFOPK2754_03078</name>
    <name evidence="3" type="ORF">UFOPK3139_01741</name>
    <name evidence="4" type="ORF">UFOPK3543_00211</name>
</gene>